<evidence type="ECO:0000256" key="8">
    <source>
        <dbReference type="ARBA" id="ARBA00049244"/>
    </source>
</evidence>
<evidence type="ECO:0000256" key="7">
    <source>
        <dbReference type="ARBA" id="ARBA00034754"/>
    </source>
</evidence>
<comment type="catalytic activity">
    <reaction evidence="8">
        <text>DNA(n) + a 2'-deoxyribonucleoside 5'-triphosphate = DNA(n+1) + diphosphate</text>
        <dbReference type="Rhea" id="RHEA:22508"/>
        <dbReference type="Rhea" id="RHEA-COMP:17339"/>
        <dbReference type="Rhea" id="RHEA-COMP:17340"/>
        <dbReference type="ChEBI" id="CHEBI:33019"/>
        <dbReference type="ChEBI" id="CHEBI:61560"/>
        <dbReference type="ChEBI" id="CHEBI:173112"/>
        <dbReference type="EC" id="2.7.7.7"/>
    </reaction>
</comment>
<dbReference type="InterPro" id="IPR010372">
    <property type="entry name" value="DNA_pol3_delta_N"/>
</dbReference>
<dbReference type="InterPro" id="IPR048466">
    <property type="entry name" value="DNA_pol3_delta-like_C"/>
</dbReference>
<dbReference type="SUPFAM" id="SSF48019">
    <property type="entry name" value="post-AAA+ oligomerization domain-like"/>
    <property type="match status" value="1"/>
</dbReference>
<keyword evidence="3 11" id="KW-0808">Transferase</keyword>
<accession>A0ABW4LN88</accession>
<dbReference type="GO" id="GO:0003887">
    <property type="term" value="F:DNA-directed DNA polymerase activity"/>
    <property type="evidence" value="ECO:0007669"/>
    <property type="project" value="UniProtKB-EC"/>
</dbReference>
<dbReference type="EMBL" id="JBHUEM010000009">
    <property type="protein sequence ID" value="MFD1736634.1"/>
    <property type="molecule type" value="Genomic_DNA"/>
</dbReference>
<dbReference type="Pfam" id="PF21694">
    <property type="entry name" value="DNA_pol3_delta_C"/>
    <property type="match status" value="1"/>
</dbReference>
<feature type="domain" description="DNA polymerase III delta N-terminal" evidence="9">
    <location>
        <begin position="17"/>
        <end position="142"/>
    </location>
</feature>
<organism evidence="11 12">
    <name type="scientific">Bacillus salitolerans</name>
    <dbReference type="NCBI Taxonomy" id="1437434"/>
    <lineage>
        <taxon>Bacteria</taxon>
        <taxon>Bacillati</taxon>
        <taxon>Bacillota</taxon>
        <taxon>Bacilli</taxon>
        <taxon>Bacillales</taxon>
        <taxon>Bacillaceae</taxon>
        <taxon>Bacillus</taxon>
    </lineage>
</organism>
<dbReference type="Pfam" id="PF06144">
    <property type="entry name" value="DNA_pol3_delta"/>
    <property type="match status" value="1"/>
</dbReference>
<keyword evidence="5" id="KW-0235">DNA replication</keyword>
<dbReference type="InterPro" id="IPR008921">
    <property type="entry name" value="DNA_pol3_clamp-load_cplx_C"/>
</dbReference>
<dbReference type="Gene3D" id="3.40.50.300">
    <property type="entry name" value="P-loop containing nucleotide triphosphate hydrolases"/>
    <property type="match status" value="1"/>
</dbReference>
<dbReference type="Proteomes" id="UP001597214">
    <property type="component" value="Unassembled WGS sequence"/>
</dbReference>
<dbReference type="Gene3D" id="1.10.8.60">
    <property type="match status" value="1"/>
</dbReference>
<sequence>MLEIHKKIKAHKFSPVYLLYGKETHFINETITLLLQNVLKEEERDFNSSTYDLEETPLDIALEDAQTIPFFGDKRIIIMKNASFLTGVKEKDKVEHRLELLEKYMASPSPTAIVVIVVYAEKLDERKKLTKLLRKEAEVLEASLSDEKSILQWLENEVNHFDVSITEEASHLLLQYVRNSITLLVHEINKMVMFVGRGGSIDAETVHLLSSKTIEDNIFELIENVMEKKIPEAMHIFQDLLKLNEEPIKIVSLLVSQFRLLYQVKDLSSRGYGQQQIATHLKIHPYRVKLALQKVTGFSFNYLKNNIDELANLDYSMKTGKVDKRLGVELFILKQA</sequence>
<reference evidence="12" key="1">
    <citation type="journal article" date="2019" name="Int. J. Syst. Evol. Microbiol.">
        <title>The Global Catalogue of Microorganisms (GCM) 10K type strain sequencing project: providing services to taxonomists for standard genome sequencing and annotation.</title>
        <authorList>
            <consortium name="The Broad Institute Genomics Platform"/>
            <consortium name="The Broad Institute Genome Sequencing Center for Infectious Disease"/>
            <person name="Wu L."/>
            <person name="Ma J."/>
        </authorList>
    </citation>
    <scope>NUCLEOTIDE SEQUENCE [LARGE SCALE GENOMIC DNA]</scope>
    <source>
        <strain evidence="12">CCUG 49339</strain>
    </source>
</reference>
<dbReference type="EC" id="2.7.7.7" evidence="1"/>
<dbReference type="Gene3D" id="1.20.272.10">
    <property type="match status" value="1"/>
</dbReference>
<evidence type="ECO:0000313" key="11">
    <source>
        <dbReference type="EMBL" id="MFD1736634.1"/>
    </source>
</evidence>
<gene>
    <name evidence="11" type="primary">holA</name>
    <name evidence="11" type="ORF">ACFSCX_08650</name>
</gene>
<dbReference type="PANTHER" id="PTHR34388">
    <property type="entry name" value="DNA POLYMERASE III SUBUNIT DELTA"/>
    <property type="match status" value="1"/>
</dbReference>
<dbReference type="InterPro" id="IPR005790">
    <property type="entry name" value="DNA_polIII_delta"/>
</dbReference>
<dbReference type="RefSeq" id="WP_377927796.1">
    <property type="nucleotide sequence ID" value="NZ_JBHUEM010000009.1"/>
</dbReference>
<evidence type="ECO:0000259" key="9">
    <source>
        <dbReference type="Pfam" id="PF06144"/>
    </source>
</evidence>
<proteinExistence type="inferred from homology"/>
<dbReference type="SUPFAM" id="SSF52540">
    <property type="entry name" value="P-loop containing nucleoside triphosphate hydrolases"/>
    <property type="match status" value="1"/>
</dbReference>
<evidence type="ECO:0000256" key="3">
    <source>
        <dbReference type="ARBA" id="ARBA00022679"/>
    </source>
</evidence>
<evidence type="ECO:0000259" key="10">
    <source>
        <dbReference type="Pfam" id="PF21694"/>
    </source>
</evidence>
<dbReference type="InterPro" id="IPR027417">
    <property type="entry name" value="P-loop_NTPase"/>
</dbReference>
<keyword evidence="12" id="KW-1185">Reference proteome</keyword>
<keyword evidence="4 11" id="KW-0548">Nucleotidyltransferase</keyword>
<comment type="similarity">
    <text evidence="7">Belongs to the DNA polymerase HolA subunit family.</text>
</comment>
<evidence type="ECO:0000256" key="5">
    <source>
        <dbReference type="ARBA" id="ARBA00022705"/>
    </source>
</evidence>
<evidence type="ECO:0000256" key="6">
    <source>
        <dbReference type="ARBA" id="ARBA00022932"/>
    </source>
</evidence>
<evidence type="ECO:0000256" key="2">
    <source>
        <dbReference type="ARBA" id="ARBA00017703"/>
    </source>
</evidence>
<name>A0ABW4LN88_9BACI</name>
<feature type="domain" description="DNA polymerase III delta subunit-like C-terminal" evidence="10">
    <location>
        <begin position="215"/>
        <end position="334"/>
    </location>
</feature>
<protein>
    <recommendedName>
        <fullName evidence="2">DNA polymerase III subunit delta</fullName>
        <ecNumber evidence="1">2.7.7.7</ecNumber>
    </recommendedName>
</protein>
<keyword evidence="6" id="KW-0239">DNA-directed DNA polymerase</keyword>
<evidence type="ECO:0000256" key="1">
    <source>
        <dbReference type="ARBA" id="ARBA00012417"/>
    </source>
</evidence>
<dbReference type="PANTHER" id="PTHR34388:SF1">
    <property type="entry name" value="DNA POLYMERASE III SUBUNIT DELTA"/>
    <property type="match status" value="1"/>
</dbReference>
<dbReference type="NCBIfam" id="TIGR01128">
    <property type="entry name" value="holA"/>
    <property type="match status" value="1"/>
</dbReference>
<evidence type="ECO:0000313" key="12">
    <source>
        <dbReference type="Proteomes" id="UP001597214"/>
    </source>
</evidence>
<comment type="caution">
    <text evidence="11">The sequence shown here is derived from an EMBL/GenBank/DDBJ whole genome shotgun (WGS) entry which is preliminary data.</text>
</comment>
<evidence type="ECO:0000256" key="4">
    <source>
        <dbReference type="ARBA" id="ARBA00022695"/>
    </source>
</evidence>